<comment type="similarity">
    <text evidence="1">Belongs to the 'phage' integrase family.</text>
</comment>
<dbReference type="PROSITE" id="PS51898">
    <property type="entry name" value="TYR_RECOMBINASE"/>
    <property type="match status" value="1"/>
</dbReference>
<dbReference type="Proteomes" id="UP000445144">
    <property type="component" value="Unassembled WGS sequence"/>
</dbReference>
<dbReference type="GO" id="GO:0003677">
    <property type="term" value="F:DNA binding"/>
    <property type="evidence" value="ECO:0007669"/>
    <property type="project" value="UniProtKB-KW"/>
</dbReference>
<dbReference type="InterPro" id="IPR050090">
    <property type="entry name" value="Tyrosine_recombinase_XerCD"/>
</dbReference>
<dbReference type="InterPro" id="IPR013762">
    <property type="entry name" value="Integrase-like_cat_sf"/>
</dbReference>
<dbReference type="InterPro" id="IPR010998">
    <property type="entry name" value="Integrase_recombinase_N"/>
</dbReference>
<dbReference type="SUPFAM" id="SSF56349">
    <property type="entry name" value="DNA breaking-rejoining enzymes"/>
    <property type="match status" value="1"/>
</dbReference>
<keyword evidence="2" id="KW-0238">DNA-binding</keyword>
<protein>
    <submittedName>
        <fullName evidence="5">Tyrosine recombinase XerC</fullName>
    </submittedName>
</protein>
<accession>A0A6N4X5U9</accession>
<name>A0A6N4X5U9_9FLAO</name>
<dbReference type="GO" id="GO:0015074">
    <property type="term" value="P:DNA integration"/>
    <property type="evidence" value="ECO:0007669"/>
    <property type="project" value="InterPro"/>
</dbReference>
<evidence type="ECO:0000256" key="1">
    <source>
        <dbReference type="ARBA" id="ARBA00008857"/>
    </source>
</evidence>
<dbReference type="Pfam" id="PF00589">
    <property type="entry name" value="Phage_integrase"/>
    <property type="match status" value="1"/>
</dbReference>
<organism evidence="5 6">
    <name type="scientific">Chryseobacterium potabilaquae</name>
    <dbReference type="NCBI Taxonomy" id="2675057"/>
    <lineage>
        <taxon>Bacteria</taxon>
        <taxon>Pseudomonadati</taxon>
        <taxon>Bacteroidota</taxon>
        <taxon>Flavobacteriia</taxon>
        <taxon>Flavobacteriales</taxon>
        <taxon>Weeksellaceae</taxon>
        <taxon>Chryseobacterium group</taxon>
        <taxon>Chryseobacterium</taxon>
    </lineage>
</organism>
<dbReference type="GO" id="GO:0006310">
    <property type="term" value="P:DNA recombination"/>
    <property type="evidence" value="ECO:0007669"/>
    <property type="project" value="UniProtKB-KW"/>
</dbReference>
<dbReference type="AlphaFoldDB" id="A0A6N4X5U9"/>
<keyword evidence="3" id="KW-0233">DNA recombination</keyword>
<dbReference type="Gene3D" id="1.10.150.130">
    <property type="match status" value="1"/>
</dbReference>
<evidence type="ECO:0000256" key="2">
    <source>
        <dbReference type="ARBA" id="ARBA00023125"/>
    </source>
</evidence>
<dbReference type="EMBL" id="CACVBR010000011">
    <property type="protein sequence ID" value="CAA7195467.1"/>
    <property type="molecule type" value="Genomic_DNA"/>
</dbReference>
<dbReference type="InterPro" id="IPR002104">
    <property type="entry name" value="Integrase_catalytic"/>
</dbReference>
<reference evidence="5 6" key="1">
    <citation type="submission" date="2020-01" db="EMBL/GenBank/DDBJ databases">
        <authorList>
            <person name="Rodrigo-Torres L."/>
            <person name="Arahal R. D."/>
            <person name="Lucena T."/>
        </authorList>
    </citation>
    <scope>NUCLEOTIDE SEQUENCE [LARGE SCALE GENOMIC DNA]</scope>
    <source>
        <strain evidence="5 6">CECT 9293</strain>
    </source>
</reference>
<evidence type="ECO:0000313" key="6">
    <source>
        <dbReference type="Proteomes" id="UP000445144"/>
    </source>
</evidence>
<proteinExistence type="inferred from homology"/>
<feature type="domain" description="Tyr recombinase" evidence="4">
    <location>
        <begin position="196"/>
        <end position="388"/>
    </location>
</feature>
<sequence length="394" mass="47127">MPKCSQLFCEMKNFEVRVYSPENITERWYVYIYDPTNKKIINKIYKGINNKVDLNERRLYCEAYKIDLERRLKSGWVPIKIKTHKTEKKLFCEALDFALDKKKSVLAPKSYHDYSCTINFFKSSILYLKFSNLTIFECQRVHIKSILDHLQLTRNWTAKNYNKHLGYIKSIFSELVEWELIEFNPVRDIRSQKEEKKESNITLTDQEHQKVFEFLKDKNYNFYVYCSFIYYCGIRPYELTQIRCKYIDLNSNLIFLPAEITKNENDSYVPILGNLKELIRDFNFSNPNFFLFGTYRKRGGKHKKEKWFSPNPYSIKRDTATKLWNTLIKKELGINKNLYSLKHKGADDKIKAGMDLKTVKEIFRHSDEKITEIYAKAIKIKRFEEASKISLPKF</sequence>
<dbReference type="InterPro" id="IPR011010">
    <property type="entry name" value="DNA_brk_join_enz"/>
</dbReference>
<dbReference type="PANTHER" id="PTHR30349:SF64">
    <property type="entry name" value="PROPHAGE INTEGRASE INTD-RELATED"/>
    <property type="match status" value="1"/>
</dbReference>
<dbReference type="Gene3D" id="1.10.443.10">
    <property type="entry name" value="Intergrase catalytic core"/>
    <property type="match status" value="1"/>
</dbReference>
<evidence type="ECO:0000256" key="3">
    <source>
        <dbReference type="ARBA" id="ARBA00023172"/>
    </source>
</evidence>
<evidence type="ECO:0000259" key="4">
    <source>
        <dbReference type="PROSITE" id="PS51898"/>
    </source>
</evidence>
<evidence type="ECO:0000313" key="5">
    <source>
        <dbReference type="EMBL" id="CAA7195467.1"/>
    </source>
</evidence>
<dbReference type="PANTHER" id="PTHR30349">
    <property type="entry name" value="PHAGE INTEGRASE-RELATED"/>
    <property type="match status" value="1"/>
</dbReference>
<gene>
    <name evidence="5" type="primary">xerC_1</name>
    <name evidence="5" type="ORF">CHRY9293_01664</name>
</gene>
<keyword evidence="6" id="KW-1185">Reference proteome</keyword>